<keyword evidence="23" id="KW-1185">Reference proteome</keyword>
<dbReference type="PROSITE" id="PS51914">
    <property type="entry name" value="MRH"/>
    <property type="match status" value="1"/>
</dbReference>
<dbReference type="RefSeq" id="XP_018189645.1">
    <property type="nucleotide sequence ID" value="XM_018332052.1"/>
</dbReference>
<feature type="signal peptide" evidence="20">
    <location>
        <begin position="1"/>
        <end position="24"/>
    </location>
</feature>
<feature type="chain" id="PRO_5007858945" description="Autophagy-related protein 27" evidence="20">
    <location>
        <begin position="25"/>
        <end position="357"/>
    </location>
</feature>
<evidence type="ECO:0000256" key="2">
    <source>
        <dbReference type="ARBA" id="ARBA00004358"/>
    </source>
</evidence>
<feature type="domain" description="MRH" evidence="21">
    <location>
        <begin position="27"/>
        <end position="265"/>
    </location>
</feature>
<keyword evidence="13" id="KW-0333">Golgi apparatus</keyword>
<evidence type="ECO:0000256" key="18">
    <source>
        <dbReference type="SAM" id="MobiDB-lite"/>
    </source>
</evidence>
<evidence type="ECO:0000313" key="22">
    <source>
        <dbReference type="EMBL" id="KZF24090.1"/>
    </source>
</evidence>
<dbReference type="OrthoDB" id="29460at2759"/>
<organism evidence="22 23">
    <name type="scientific">Xylona heveae (strain CBS 132557 / TC161)</name>
    <dbReference type="NCBI Taxonomy" id="1328760"/>
    <lineage>
        <taxon>Eukaryota</taxon>
        <taxon>Fungi</taxon>
        <taxon>Dikarya</taxon>
        <taxon>Ascomycota</taxon>
        <taxon>Pezizomycotina</taxon>
        <taxon>Xylonomycetes</taxon>
        <taxon>Xylonales</taxon>
        <taxon>Xylonaceae</taxon>
        <taxon>Xylona</taxon>
    </lineage>
</organism>
<evidence type="ECO:0000256" key="5">
    <source>
        <dbReference type="ARBA" id="ARBA00005363"/>
    </source>
</evidence>
<comment type="similarity">
    <text evidence="5">Belongs to the ATG27 family.</text>
</comment>
<evidence type="ECO:0000256" key="9">
    <source>
        <dbReference type="ARBA" id="ARBA00022729"/>
    </source>
</evidence>
<dbReference type="GO" id="GO:0034045">
    <property type="term" value="C:phagophore assembly site membrane"/>
    <property type="evidence" value="ECO:0007669"/>
    <property type="project" value="UniProtKB-SubCell"/>
</dbReference>
<dbReference type="PANTHER" id="PTHR15071">
    <property type="entry name" value="MANNOSE-6-PHOSPHATE RECEPTOR FAMILY MEMBER"/>
    <property type="match status" value="1"/>
</dbReference>
<name>A0A165HY57_XYLHT</name>
<dbReference type="GO" id="GO:0006914">
    <property type="term" value="P:autophagy"/>
    <property type="evidence" value="ECO:0007669"/>
    <property type="project" value="UniProtKB-KW"/>
</dbReference>
<evidence type="ECO:0000256" key="8">
    <source>
        <dbReference type="ARBA" id="ARBA00022692"/>
    </source>
</evidence>
<evidence type="ECO:0000256" key="14">
    <source>
        <dbReference type="ARBA" id="ARBA00023128"/>
    </source>
</evidence>
<evidence type="ECO:0000259" key="21">
    <source>
        <dbReference type="PROSITE" id="PS51914"/>
    </source>
</evidence>
<gene>
    <name evidence="22" type="ORF">L228DRAFT_244964</name>
</gene>
<keyword evidence="10" id="KW-0653">Protein transport</keyword>
<evidence type="ECO:0000256" key="17">
    <source>
        <dbReference type="ARBA" id="ARBA00023329"/>
    </source>
</evidence>
<comment type="subcellular location">
    <subcellularLocation>
        <location evidence="2">Cytoplasmic vesicle membrane</location>
        <topology evidence="2">Single-pass type I membrane protein</topology>
    </subcellularLocation>
    <subcellularLocation>
        <location evidence="4">Golgi apparatus membrane</location>
        <topology evidence="4">Single-pass type I membrane protein</topology>
    </subcellularLocation>
    <subcellularLocation>
        <location evidence="1">Mitochondrion membrane</location>
        <topology evidence="1">Single-pass membrane protein</topology>
    </subcellularLocation>
    <subcellularLocation>
        <location evidence="3">Preautophagosomal structure membrane</location>
        <topology evidence="3">Single-pass type I membrane protein</topology>
    </subcellularLocation>
</comment>
<sequence length="357" mass="39750">MRLSRDAAAVSAFSLLQFASLSSAITFDCEHVVVEGKSFDLSPLSGPHSVSWVRPHPPSLYNTTFTVDVCKPLKRTKGVPKDEECPSGTRVCGIERIINKEEDKDVIGGVYPIAGDFIHESRPLDARVTRLKSSTSDDDADKEGVRLELNGGKFPFSSHSGRKQKAVVEFLCDADRTGLELDEPSSDEKDSKKDEKKDDEEEEKSKRSSTAAVEKADDSQDDLPDDDEDDDKNKSNASLQFVSYGAEQDIDVLYLEWRTKYACEGIKNGDDNDNKDQPKQKGSWGFFTWLIIVVFLGIAAYLIFGSWLNYNRYGARGWDLLPHGDSIRDIPYLLRDWTRRVISTVQGGGSRGGYSAV</sequence>
<evidence type="ECO:0000256" key="20">
    <source>
        <dbReference type="SAM" id="SignalP"/>
    </source>
</evidence>
<feature type="compositionally biased region" description="Basic and acidic residues" evidence="18">
    <location>
        <begin position="186"/>
        <end position="196"/>
    </location>
</feature>
<dbReference type="GO" id="GO:0000139">
    <property type="term" value="C:Golgi membrane"/>
    <property type="evidence" value="ECO:0007669"/>
    <property type="project" value="UniProtKB-SubCell"/>
</dbReference>
<dbReference type="GO" id="GO:0031966">
    <property type="term" value="C:mitochondrial membrane"/>
    <property type="evidence" value="ECO:0007669"/>
    <property type="project" value="UniProtKB-SubCell"/>
</dbReference>
<evidence type="ECO:0000256" key="11">
    <source>
        <dbReference type="ARBA" id="ARBA00022989"/>
    </source>
</evidence>
<keyword evidence="16" id="KW-1015">Disulfide bond</keyword>
<feature type="transmembrane region" description="Helical" evidence="19">
    <location>
        <begin position="284"/>
        <end position="304"/>
    </location>
</feature>
<keyword evidence="14" id="KW-0496">Mitochondrion</keyword>
<accession>A0A165HY57</accession>
<evidence type="ECO:0000256" key="19">
    <source>
        <dbReference type="SAM" id="Phobius"/>
    </source>
</evidence>
<evidence type="ECO:0000256" key="7">
    <source>
        <dbReference type="ARBA" id="ARBA00022448"/>
    </source>
</evidence>
<dbReference type="Pfam" id="PF09451">
    <property type="entry name" value="ATG27"/>
    <property type="match status" value="1"/>
</dbReference>
<evidence type="ECO:0000256" key="1">
    <source>
        <dbReference type="ARBA" id="ARBA00004304"/>
    </source>
</evidence>
<feature type="region of interest" description="Disordered" evidence="18">
    <location>
        <begin position="179"/>
        <end position="235"/>
    </location>
</feature>
<evidence type="ECO:0000256" key="13">
    <source>
        <dbReference type="ARBA" id="ARBA00023034"/>
    </source>
</evidence>
<dbReference type="InParanoid" id="A0A165HY57"/>
<dbReference type="GO" id="GO:0030659">
    <property type="term" value="C:cytoplasmic vesicle membrane"/>
    <property type="evidence" value="ECO:0007669"/>
    <property type="project" value="UniProtKB-SubCell"/>
</dbReference>
<dbReference type="EMBL" id="KV407456">
    <property type="protein sequence ID" value="KZF24090.1"/>
    <property type="molecule type" value="Genomic_DNA"/>
</dbReference>
<keyword evidence="7" id="KW-0813">Transport</keyword>
<keyword evidence="8 19" id="KW-0812">Transmembrane</keyword>
<reference evidence="22 23" key="1">
    <citation type="journal article" date="2016" name="Fungal Biol.">
        <title>The genome of Xylona heveae provides a window into fungal endophytism.</title>
        <authorList>
            <person name="Gazis R."/>
            <person name="Kuo A."/>
            <person name="Riley R."/>
            <person name="LaButti K."/>
            <person name="Lipzen A."/>
            <person name="Lin J."/>
            <person name="Amirebrahimi M."/>
            <person name="Hesse C.N."/>
            <person name="Spatafora J.W."/>
            <person name="Henrissat B."/>
            <person name="Hainaut M."/>
            <person name="Grigoriev I.V."/>
            <person name="Hibbett D.S."/>
        </authorList>
    </citation>
    <scope>NUCLEOTIDE SEQUENCE [LARGE SCALE GENOMIC DNA]</scope>
    <source>
        <strain evidence="22 23">TC161</strain>
    </source>
</reference>
<evidence type="ECO:0000256" key="16">
    <source>
        <dbReference type="ARBA" id="ARBA00023157"/>
    </source>
</evidence>
<evidence type="ECO:0000256" key="10">
    <source>
        <dbReference type="ARBA" id="ARBA00022927"/>
    </source>
</evidence>
<dbReference type="STRING" id="1328760.A0A165HY57"/>
<dbReference type="Gene3D" id="2.70.130.10">
    <property type="entry name" value="Mannose-6-phosphate receptor binding domain"/>
    <property type="match status" value="1"/>
</dbReference>
<keyword evidence="9 20" id="KW-0732">Signal</keyword>
<evidence type="ECO:0000256" key="15">
    <source>
        <dbReference type="ARBA" id="ARBA00023136"/>
    </source>
</evidence>
<evidence type="ECO:0000256" key="12">
    <source>
        <dbReference type="ARBA" id="ARBA00023006"/>
    </source>
</evidence>
<evidence type="ECO:0000313" key="23">
    <source>
        <dbReference type="Proteomes" id="UP000076632"/>
    </source>
</evidence>
<dbReference type="AlphaFoldDB" id="A0A165HY57"/>
<keyword evidence="15 19" id="KW-0472">Membrane</keyword>
<dbReference type="InterPro" id="IPR044865">
    <property type="entry name" value="MRH_dom"/>
</dbReference>
<dbReference type="PANTHER" id="PTHR15071:SF13">
    <property type="entry name" value="AUTOPHAGY-RELATED PROTEIN 27"/>
    <property type="match status" value="1"/>
</dbReference>
<dbReference type="InterPro" id="IPR009011">
    <property type="entry name" value="Man6P_isomerase_rcpt-bd_dom_sf"/>
</dbReference>
<dbReference type="GeneID" id="28897189"/>
<proteinExistence type="inferred from homology"/>
<dbReference type="Proteomes" id="UP000076632">
    <property type="component" value="Unassembled WGS sequence"/>
</dbReference>
<dbReference type="SUPFAM" id="SSF50911">
    <property type="entry name" value="Mannose 6-phosphate receptor domain"/>
    <property type="match status" value="1"/>
</dbReference>
<dbReference type="InterPro" id="IPR018939">
    <property type="entry name" value="Autophagy-rel_prot_27"/>
</dbReference>
<protein>
    <recommendedName>
        <fullName evidence="6">Autophagy-related protein 27</fullName>
    </recommendedName>
</protein>
<keyword evidence="17" id="KW-0968">Cytoplasmic vesicle</keyword>
<keyword evidence="12" id="KW-0072">Autophagy</keyword>
<keyword evidence="11 19" id="KW-1133">Transmembrane helix</keyword>
<evidence type="ECO:0000256" key="4">
    <source>
        <dbReference type="ARBA" id="ARBA00004614"/>
    </source>
</evidence>
<evidence type="ECO:0000256" key="3">
    <source>
        <dbReference type="ARBA" id="ARBA00004472"/>
    </source>
</evidence>
<evidence type="ECO:0000256" key="6">
    <source>
        <dbReference type="ARBA" id="ARBA00013776"/>
    </source>
</evidence>
<feature type="compositionally biased region" description="Acidic residues" evidence="18">
    <location>
        <begin position="219"/>
        <end position="230"/>
    </location>
</feature>
<dbReference type="OMA" id="GSSHWGF"/>
<dbReference type="GO" id="GO:0015031">
    <property type="term" value="P:protein transport"/>
    <property type="evidence" value="ECO:0007669"/>
    <property type="project" value="UniProtKB-KW"/>
</dbReference>